<dbReference type="InterPro" id="IPR040570">
    <property type="entry name" value="LAL_C2"/>
</dbReference>
<dbReference type="SUPFAM" id="SSF56059">
    <property type="entry name" value="Glutathione synthetase ATP-binding domain-like"/>
    <property type="match status" value="1"/>
</dbReference>
<dbReference type="Proteomes" id="UP001501303">
    <property type="component" value="Unassembled WGS sequence"/>
</dbReference>
<dbReference type="PANTHER" id="PTHR43585:SF2">
    <property type="entry name" value="ATP-GRASP ENZYME FSQD"/>
    <property type="match status" value="1"/>
</dbReference>
<dbReference type="EMBL" id="BAAAMJ010000009">
    <property type="protein sequence ID" value="GAA1902290.1"/>
    <property type="molecule type" value="Genomic_DNA"/>
</dbReference>
<dbReference type="RefSeq" id="WP_344259193.1">
    <property type="nucleotide sequence ID" value="NZ_BAAAMJ010000009.1"/>
</dbReference>
<feature type="compositionally biased region" description="Basic and acidic residues" evidence="5">
    <location>
        <begin position="444"/>
        <end position="454"/>
    </location>
</feature>
<gene>
    <name evidence="7" type="ORF">GCM10009716_10200</name>
</gene>
<keyword evidence="2 4" id="KW-0547">Nucleotide-binding</keyword>
<accession>A0ABN2NVD1</accession>
<evidence type="ECO:0000256" key="4">
    <source>
        <dbReference type="PROSITE-ProRule" id="PRU00409"/>
    </source>
</evidence>
<sequence length="460" mass="48908">MTIPAPQETISPPGTLLLIGGVDAVIDRAVDLGLRVILMQHPDKLTLRQARRAALTLVADYTDWSTAEPLARAVHAATPFGTVLSLTEGGMETAARLNDAFRLGGASHTVSRRLRDKWLTRSRMAELNLPVPPFALVTDRASLAAFGQRAGYPYVIKPTGTTAGYGLIRVTGPAGLDDAWTQVRRMLGKRTDRGSTLFTVRDFLMEGYVPGPEYSVEALSFAGRHVVVAITEKLVADEHFAELGHALPARLRPAGEKALTEAVGTFLDAMDITDGATHTELRLSPAGPVVIESHHRVGGGHIGDLVREVYGTDLLTEAIGWATGRRPALPGPPPARGAAGARFVVRNPGVVTTVSGVEETAARPDVLSADVTVRPGDTVRPLRDNWDRLGSVVVRAPDTTQAVELARQLAEEEIRVGIRPADAVVPRGNTAADAGGRGTPGTIRTEDSPPRKAVEGTVRA</sequence>
<dbReference type="Pfam" id="PF18603">
    <property type="entry name" value="LAL_C2"/>
    <property type="match status" value="1"/>
</dbReference>
<feature type="region of interest" description="Disordered" evidence="5">
    <location>
        <begin position="426"/>
        <end position="460"/>
    </location>
</feature>
<name>A0ABN2NVD1_9ACTN</name>
<dbReference type="Pfam" id="PF13535">
    <property type="entry name" value="ATP-grasp_4"/>
    <property type="match status" value="1"/>
</dbReference>
<evidence type="ECO:0000313" key="8">
    <source>
        <dbReference type="Proteomes" id="UP001501303"/>
    </source>
</evidence>
<reference evidence="7 8" key="1">
    <citation type="journal article" date="2019" name="Int. J. Syst. Evol. Microbiol.">
        <title>The Global Catalogue of Microorganisms (GCM) 10K type strain sequencing project: providing services to taxonomists for standard genome sequencing and annotation.</title>
        <authorList>
            <consortium name="The Broad Institute Genomics Platform"/>
            <consortium name="The Broad Institute Genome Sequencing Center for Infectious Disease"/>
            <person name="Wu L."/>
            <person name="Ma J."/>
        </authorList>
    </citation>
    <scope>NUCLEOTIDE SEQUENCE [LARGE SCALE GENOMIC DNA]</scope>
    <source>
        <strain evidence="7 8">JCM 13581</strain>
    </source>
</reference>
<evidence type="ECO:0000259" key="6">
    <source>
        <dbReference type="PROSITE" id="PS50975"/>
    </source>
</evidence>
<keyword evidence="3 4" id="KW-0067">ATP-binding</keyword>
<protein>
    <recommendedName>
        <fullName evidence="6">ATP-grasp domain-containing protein</fullName>
    </recommendedName>
</protein>
<dbReference type="InterPro" id="IPR052032">
    <property type="entry name" value="ATP-dep_AA_Ligase"/>
</dbReference>
<evidence type="ECO:0000256" key="2">
    <source>
        <dbReference type="ARBA" id="ARBA00022741"/>
    </source>
</evidence>
<dbReference type="Gene3D" id="3.30.470.20">
    <property type="entry name" value="ATP-grasp fold, B domain"/>
    <property type="match status" value="1"/>
</dbReference>
<evidence type="ECO:0000313" key="7">
    <source>
        <dbReference type="EMBL" id="GAA1902290.1"/>
    </source>
</evidence>
<keyword evidence="8" id="KW-1185">Reference proteome</keyword>
<keyword evidence="1" id="KW-0436">Ligase</keyword>
<feature type="domain" description="ATP-grasp" evidence="6">
    <location>
        <begin position="121"/>
        <end position="323"/>
    </location>
</feature>
<comment type="caution">
    <text evidence="7">The sequence shown here is derived from an EMBL/GenBank/DDBJ whole genome shotgun (WGS) entry which is preliminary data.</text>
</comment>
<dbReference type="Gene3D" id="3.40.50.20">
    <property type="match status" value="1"/>
</dbReference>
<evidence type="ECO:0000256" key="3">
    <source>
        <dbReference type="ARBA" id="ARBA00022840"/>
    </source>
</evidence>
<dbReference type="InterPro" id="IPR013815">
    <property type="entry name" value="ATP_grasp_subdomain_1"/>
</dbReference>
<proteinExistence type="predicted"/>
<dbReference type="Gene3D" id="3.30.1490.20">
    <property type="entry name" value="ATP-grasp fold, A domain"/>
    <property type="match status" value="1"/>
</dbReference>
<organism evidence="7 8">
    <name type="scientific">Streptomyces sodiiphilus</name>
    <dbReference type="NCBI Taxonomy" id="226217"/>
    <lineage>
        <taxon>Bacteria</taxon>
        <taxon>Bacillati</taxon>
        <taxon>Actinomycetota</taxon>
        <taxon>Actinomycetes</taxon>
        <taxon>Kitasatosporales</taxon>
        <taxon>Streptomycetaceae</taxon>
        <taxon>Streptomyces</taxon>
    </lineage>
</organism>
<evidence type="ECO:0000256" key="5">
    <source>
        <dbReference type="SAM" id="MobiDB-lite"/>
    </source>
</evidence>
<dbReference type="InterPro" id="IPR011761">
    <property type="entry name" value="ATP-grasp"/>
</dbReference>
<dbReference type="PANTHER" id="PTHR43585">
    <property type="entry name" value="FUMIPYRROLE BIOSYNTHESIS PROTEIN C"/>
    <property type="match status" value="1"/>
</dbReference>
<evidence type="ECO:0000256" key="1">
    <source>
        <dbReference type="ARBA" id="ARBA00022598"/>
    </source>
</evidence>
<dbReference type="PROSITE" id="PS50975">
    <property type="entry name" value="ATP_GRASP"/>
    <property type="match status" value="1"/>
</dbReference>